<reference evidence="2 3" key="1">
    <citation type="journal article" date="2016" name="Front. Microbiol.">
        <title>Genomic Insight into the Host-Endosymbiont Relationship of Endozoicomonas montiporae CL-33(T) with its Coral Host.</title>
        <authorList>
            <person name="Ding J.-Y."/>
            <person name="Shiu J.-H."/>
            <person name="Chen W.-M."/>
            <person name="Chiang Y.-R."/>
            <person name="Tang S.-L."/>
        </authorList>
    </citation>
    <scope>NUCLEOTIDE SEQUENCE [LARGE SCALE GENOMIC DNA]</scope>
    <source>
        <strain evidence="2 3">CL-33</strain>
    </source>
</reference>
<dbReference type="KEGG" id="emp:EZMO1_2557"/>
<feature type="region of interest" description="Disordered" evidence="1">
    <location>
        <begin position="1"/>
        <end position="21"/>
    </location>
</feature>
<dbReference type="EMBL" id="CP013251">
    <property type="protein sequence ID" value="AMO56636.1"/>
    <property type="molecule type" value="Genomic_DNA"/>
</dbReference>
<dbReference type="PATRIC" id="fig|570277.3.peg.2737"/>
<evidence type="ECO:0000313" key="3">
    <source>
        <dbReference type="Proteomes" id="UP000071065"/>
    </source>
</evidence>
<dbReference type="STRING" id="570277.EZMO1_2557"/>
<proteinExistence type="predicted"/>
<protein>
    <submittedName>
        <fullName evidence="2">Uncharacterized protein</fullName>
    </submittedName>
</protein>
<sequence>MAKRTVSRKAGTKGKGKLKKGFKYLKGGRIVKARKKK</sequence>
<organism evidence="2 3">
    <name type="scientific">Endozoicomonas montiporae CL-33</name>
    <dbReference type="NCBI Taxonomy" id="570277"/>
    <lineage>
        <taxon>Bacteria</taxon>
        <taxon>Pseudomonadati</taxon>
        <taxon>Pseudomonadota</taxon>
        <taxon>Gammaproteobacteria</taxon>
        <taxon>Oceanospirillales</taxon>
        <taxon>Endozoicomonadaceae</taxon>
        <taxon>Endozoicomonas</taxon>
    </lineage>
</organism>
<evidence type="ECO:0000256" key="1">
    <source>
        <dbReference type="SAM" id="MobiDB-lite"/>
    </source>
</evidence>
<dbReference type="AlphaFoldDB" id="A0A142BD10"/>
<evidence type="ECO:0000313" key="2">
    <source>
        <dbReference type="EMBL" id="AMO56636.1"/>
    </source>
</evidence>
<name>A0A142BD10_9GAMM</name>
<dbReference type="Proteomes" id="UP000071065">
    <property type="component" value="Chromosome"/>
</dbReference>
<accession>A0A142BD10</accession>
<gene>
    <name evidence="2" type="ORF">EZMO1_2557</name>
</gene>